<reference evidence="1" key="1">
    <citation type="journal article" date="2023" name="Antibiotics">
        <title>Genomic Characterization of Antibiotic-Resistant Campylobacterales Isolated from Chilean Poultry Meat.</title>
        <authorList>
            <person name="Concha-Toloza M."/>
            <person name="Lopez-Cantillo M."/>
            <person name="Molina-Mora J.A."/>
            <person name="Collado L."/>
        </authorList>
    </citation>
    <scope>NUCLEOTIDE SEQUENCE</scope>
    <source>
        <strain evidence="1">FR1p273A</strain>
    </source>
</reference>
<accession>A0AAW6VSG2</accession>
<sequence>MKKDYLNDEANILIVQKHQLNNSEDKISEIDSILLSIQNEQKNNDSSLDNMIDEMEKLLQDNEIKIVDNKISEIDAILLNIQLENEIKAIDKNIFTIKELDTVDFDENMSWDDYLKSIQEYSFRNNIDLKEDPFKHIMTKSQEVELQKRIKDEFSLKNAQCDKYDYMIAGTCGVITGLIDILFVGKPGESKLGDFTDEQANKITEKFAELLGWDKDKVIEKGSNTTASAIGFLEKKFKINYDQATTHATDGVVENLSLKNHHLKGLGHSPDIIGLFFSILNQFTNTSSFISNGQIITIETEEFELQGHNFIAKVFCGIANWFGHIMSDWTGSSGTVGQGGRGTGVPIPFYNLLQMINIGEFGQHKQTFATITTKVFEQGYDARHGITMAIPVVINELLIRFMYTMKAHFYHQKDWKDSMPSENIPELRRMLLVGHGTLCLIDGADAYIRSGAGSDMVAFLSSTNLIAWVRFGHLGLKELNAWYNSGHIDSDAVDKYIDDDLKQMLNKNR</sequence>
<name>A0AAW6VSG2_9BACT</name>
<reference evidence="1" key="2">
    <citation type="submission" date="2023-02" db="EMBL/GenBank/DDBJ databases">
        <authorList>
            <person name="Concha-Toloza M."/>
            <person name="Lopez-Cantillo M."/>
            <person name="Molina-Mora J."/>
            <person name="Collado L."/>
        </authorList>
    </citation>
    <scope>NUCLEOTIDE SEQUENCE</scope>
    <source>
        <strain evidence="1">FR1p273A</strain>
    </source>
</reference>
<proteinExistence type="predicted"/>
<evidence type="ECO:0000313" key="2">
    <source>
        <dbReference type="Proteomes" id="UP001237843"/>
    </source>
</evidence>
<dbReference type="RefSeq" id="WP_237936945.1">
    <property type="nucleotide sequence ID" value="NZ_JAKKPN010000018.1"/>
</dbReference>
<comment type="caution">
    <text evidence="1">The sequence shown here is derived from an EMBL/GenBank/DDBJ whole genome shotgun (WGS) entry which is preliminary data.</text>
</comment>
<dbReference type="AlphaFoldDB" id="A0AAW6VSG2"/>
<protein>
    <submittedName>
        <fullName evidence="1">DUF515 domain-containing protein</fullName>
    </submittedName>
</protein>
<dbReference type="Proteomes" id="UP001237843">
    <property type="component" value="Unassembled WGS sequence"/>
</dbReference>
<organism evidence="1 2">
    <name type="scientific">Aliarcobacter butzleri</name>
    <dbReference type="NCBI Taxonomy" id="28197"/>
    <lineage>
        <taxon>Bacteria</taxon>
        <taxon>Pseudomonadati</taxon>
        <taxon>Campylobacterota</taxon>
        <taxon>Epsilonproteobacteria</taxon>
        <taxon>Campylobacterales</taxon>
        <taxon>Arcobacteraceae</taxon>
        <taxon>Aliarcobacter</taxon>
    </lineage>
</organism>
<dbReference type="EMBL" id="JAQTJH010000018">
    <property type="protein sequence ID" value="MDK2063119.1"/>
    <property type="molecule type" value="Genomic_DNA"/>
</dbReference>
<evidence type="ECO:0000313" key="1">
    <source>
        <dbReference type="EMBL" id="MDK2063119.1"/>
    </source>
</evidence>
<gene>
    <name evidence="1" type="ORF">PT520_11390</name>
</gene>